<dbReference type="GO" id="GO:0005634">
    <property type="term" value="C:nucleus"/>
    <property type="evidence" value="ECO:0007669"/>
    <property type="project" value="UniProtKB-SubCell"/>
</dbReference>
<name>A0AA39YLK0_9PEZI</name>
<keyword evidence="6" id="KW-0539">Nucleus</keyword>
<dbReference type="SMART" id="SM00906">
    <property type="entry name" value="Fungal_trans"/>
    <property type="match status" value="1"/>
</dbReference>
<keyword evidence="5" id="KW-0804">Transcription</keyword>
<evidence type="ECO:0000256" key="3">
    <source>
        <dbReference type="ARBA" id="ARBA00023015"/>
    </source>
</evidence>
<dbReference type="PROSITE" id="PS00463">
    <property type="entry name" value="ZN2_CY6_FUNGAL_1"/>
    <property type="match status" value="1"/>
</dbReference>
<feature type="domain" description="Zn(2)-C6 fungal-type" evidence="8">
    <location>
        <begin position="17"/>
        <end position="46"/>
    </location>
</feature>
<dbReference type="SUPFAM" id="SSF57701">
    <property type="entry name" value="Zn2/Cys6 DNA-binding domain"/>
    <property type="match status" value="1"/>
</dbReference>
<dbReference type="GO" id="GO:0006351">
    <property type="term" value="P:DNA-templated transcription"/>
    <property type="evidence" value="ECO:0007669"/>
    <property type="project" value="InterPro"/>
</dbReference>
<evidence type="ECO:0000256" key="7">
    <source>
        <dbReference type="SAM" id="MobiDB-lite"/>
    </source>
</evidence>
<dbReference type="PROSITE" id="PS50048">
    <property type="entry name" value="ZN2_CY6_FUNGAL_2"/>
    <property type="match status" value="1"/>
</dbReference>
<dbReference type="InterPro" id="IPR051711">
    <property type="entry name" value="Stress_Response_Reg"/>
</dbReference>
<keyword evidence="3" id="KW-0805">Transcription regulation</keyword>
<organism evidence="9 10">
    <name type="scientific">Cercophora newfieldiana</name>
    <dbReference type="NCBI Taxonomy" id="92897"/>
    <lineage>
        <taxon>Eukaryota</taxon>
        <taxon>Fungi</taxon>
        <taxon>Dikarya</taxon>
        <taxon>Ascomycota</taxon>
        <taxon>Pezizomycotina</taxon>
        <taxon>Sordariomycetes</taxon>
        <taxon>Sordariomycetidae</taxon>
        <taxon>Sordariales</taxon>
        <taxon>Lasiosphaeriaceae</taxon>
        <taxon>Cercophora</taxon>
    </lineage>
</organism>
<dbReference type="CDD" id="cd12148">
    <property type="entry name" value="fungal_TF_MHR"/>
    <property type="match status" value="1"/>
</dbReference>
<dbReference type="InterPro" id="IPR007219">
    <property type="entry name" value="XnlR_reg_dom"/>
</dbReference>
<evidence type="ECO:0000256" key="1">
    <source>
        <dbReference type="ARBA" id="ARBA00004123"/>
    </source>
</evidence>
<dbReference type="GO" id="GO:0043565">
    <property type="term" value="F:sequence-specific DNA binding"/>
    <property type="evidence" value="ECO:0007669"/>
    <property type="project" value="TreeGrafter"/>
</dbReference>
<evidence type="ECO:0000313" key="9">
    <source>
        <dbReference type="EMBL" id="KAK0654827.1"/>
    </source>
</evidence>
<protein>
    <submittedName>
        <fullName evidence="9">Fungal-specific transcription factor domain-containing protein</fullName>
    </submittedName>
</protein>
<evidence type="ECO:0000256" key="6">
    <source>
        <dbReference type="ARBA" id="ARBA00023242"/>
    </source>
</evidence>
<dbReference type="Proteomes" id="UP001174936">
    <property type="component" value="Unassembled WGS sequence"/>
</dbReference>
<dbReference type="PANTHER" id="PTHR47540:SF6">
    <property type="entry name" value="ZN(II)2CYS6 TRANSCRIPTION FACTOR (EUROFUNG)"/>
    <property type="match status" value="1"/>
</dbReference>
<reference evidence="9" key="1">
    <citation type="submission" date="2023-06" db="EMBL/GenBank/DDBJ databases">
        <title>Genome-scale phylogeny and comparative genomics of the fungal order Sordariales.</title>
        <authorList>
            <consortium name="Lawrence Berkeley National Laboratory"/>
            <person name="Hensen N."/>
            <person name="Bonometti L."/>
            <person name="Westerberg I."/>
            <person name="Brannstrom I.O."/>
            <person name="Guillou S."/>
            <person name="Cros-Aarteil S."/>
            <person name="Calhoun S."/>
            <person name="Haridas S."/>
            <person name="Kuo A."/>
            <person name="Mondo S."/>
            <person name="Pangilinan J."/>
            <person name="Riley R."/>
            <person name="Labutti K."/>
            <person name="Andreopoulos B."/>
            <person name="Lipzen A."/>
            <person name="Chen C."/>
            <person name="Yanf M."/>
            <person name="Daum C."/>
            <person name="Ng V."/>
            <person name="Clum A."/>
            <person name="Steindorff A."/>
            <person name="Ohm R."/>
            <person name="Martin F."/>
            <person name="Silar P."/>
            <person name="Natvig D."/>
            <person name="Lalanne C."/>
            <person name="Gautier V."/>
            <person name="Ament-Velasquez S.L."/>
            <person name="Kruys A."/>
            <person name="Hutchinson M.I."/>
            <person name="Powell A.J."/>
            <person name="Barry K."/>
            <person name="Miller A.N."/>
            <person name="Grigoriev I.V."/>
            <person name="Debuchy R."/>
            <person name="Gladieux P."/>
            <person name="Thoren M.H."/>
            <person name="Johannesson H."/>
        </authorList>
    </citation>
    <scope>NUCLEOTIDE SEQUENCE</scope>
    <source>
        <strain evidence="9">SMH2532-1</strain>
    </source>
</reference>
<proteinExistence type="predicted"/>
<keyword evidence="10" id="KW-1185">Reference proteome</keyword>
<feature type="region of interest" description="Disordered" evidence="7">
    <location>
        <begin position="72"/>
        <end position="124"/>
    </location>
</feature>
<evidence type="ECO:0000256" key="4">
    <source>
        <dbReference type="ARBA" id="ARBA00023125"/>
    </source>
</evidence>
<dbReference type="GO" id="GO:0045944">
    <property type="term" value="P:positive regulation of transcription by RNA polymerase II"/>
    <property type="evidence" value="ECO:0007669"/>
    <property type="project" value="TreeGrafter"/>
</dbReference>
<accession>A0AA39YLK0</accession>
<comment type="subcellular location">
    <subcellularLocation>
        <location evidence="1">Nucleus</location>
    </subcellularLocation>
</comment>
<evidence type="ECO:0000256" key="5">
    <source>
        <dbReference type="ARBA" id="ARBA00023163"/>
    </source>
</evidence>
<comment type="caution">
    <text evidence="9">The sequence shown here is derived from an EMBL/GenBank/DDBJ whole genome shotgun (WGS) entry which is preliminary data.</text>
</comment>
<gene>
    <name evidence="9" type="ORF">B0T16DRAFT_361807</name>
</gene>
<dbReference type="InterPro" id="IPR001138">
    <property type="entry name" value="Zn2Cys6_DnaBD"/>
</dbReference>
<dbReference type="AlphaFoldDB" id="A0AA39YLK0"/>
<dbReference type="CDD" id="cd00067">
    <property type="entry name" value="GAL4"/>
    <property type="match status" value="1"/>
</dbReference>
<dbReference type="Pfam" id="PF04082">
    <property type="entry name" value="Fungal_trans"/>
    <property type="match status" value="1"/>
</dbReference>
<dbReference type="GO" id="GO:0008270">
    <property type="term" value="F:zinc ion binding"/>
    <property type="evidence" value="ECO:0007669"/>
    <property type="project" value="InterPro"/>
</dbReference>
<evidence type="ECO:0000256" key="2">
    <source>
        <dbReference type="ARBA" id="ARBA00022723"/>
    </source>
</evidence>
<dbReference type="GO" id="GO:0000981">
    <property type="term" value="F:DNA-binding transcription factor activity, RNA polymerase II-specific"/>
    <property type="evidence" value="ECO:0007669"/>
    <property type="project" value="InterPro"/>
</dbReference>
<evidence type="ECO:0000259" key="8">
    <source>
        <dbReference type="PROSITE" id="PS50048"/>
    </source>
</evidence>
<keyword evidence="2" id="KW-0479">Metal-binding</keyword>
<dbReference type="SMART" id="SM00066">
    <property type="entry name" value="GAL4"/>
    <property type="match status" value="1"/>
</dbReference>
<dbReference type="Pfam" id="PF00172">
    <property type="entry name" value="Zn_clus"/>
    <property type="match status" value="1"/>
</dbReference>
<dbReference type="InterPro" id="IPR036864">
    <property type="entry name" value="Zn2-C6_fun-type_DNA-bd_sf"/>
</dbReference>
<evidence type="ECO:0000313" key="10">
    <source>
        <dbReference type="Proteomes" id="UP001174936"/>
    </source>
</evidence>
<feature type="compositionally biased region" description="Low complexity" evidence="7">
    <location>
        <begin position="72"/>
        <end position="87"/>
    </location>
</feature>
<dbReference type="EMBL" id="JAULSV010000001">
    <property type="protein sequence ID" value="KAK0654827.1"/>
    <property type="molecule type" value="Genomic_DNA"/>
</dbReference>
<dbReference type="PANTHER" id="PTHR47540">
    <property type="entry name" value="THIAMINE REPRESSIBLE GENES REGULATORY PROTEIN THI5"/>
    <property type="match status" value="1"/>
</dbReference>
<dbReference type="Gene3D" id="4.10.240.10">
    <property type="entry name" value="Zn(2)-C6 fungal-type DNA-binding domain"/>
    <property type="match status" value="1"/>
</dbReference>
<keyword evidence="4" id="KW-0238">DNA-binding</keyword>
<feature type="compositionally biased region" description="Low complexity" evidence="7">
    <location>
        <begin position="101"/>
        <end position="110"/>
    </location>
</feature>
<sequence length="679" mass="75501">MEGGSESLPEPRIKSTACQRCHARKVKCSGDEPCKNCSKAGTECSYPPRSRRVRVDVSYLRHLIAENKRLRSQLSRLSQASPSSQQLTPTNEAEPAEPDTDTSSPAASRPSPAPSRPDPSHGLPLDDHPWFIDISLHHTPTPINEAADTAFATRFRQVLSDPSEPPCLHLPHIDYAGDDTIMSLAEVPCPWPKPSRARSLMNVAFMHASRGYHIVRQSVVLDALQKSYSPHWRDPVMACKLRVLFALGELCSSRFVPPGQEFPGLNNYGQATKILSYLGERPTLDIIEIRLLLSLYSFTLNRVYAAYTLAGEAARMAVIMGLHLNIPLSQLRDPVIREHRNRLWWSCYTMDRMFASKLGCPPAIQDEDVKVDLPSTIMVEGPAANDFGYAGHYCASVKLASIAMHTVRSIYTGKDQAKALFNKVQQRVKELKVWSEELPPALHLDTSPRPNPNYHNYDLLYLHLSLNQTIILATRPILLYGLCLQNSGRQVPEPAKPLMDACIRCARQTSRILSESWIHGAFPALYHDLTQCLFSALTVLAVSSLLDHSECVSDREWFEESVELLSQLKDSGNFPAREFYRHVELIIGTIKQVEERKQGRLVMSAGAGPRDTACGGLAVQGVRGEGTAHAFGAAVTAEIALTEPSLQQLLMQPTVDMQFPESGFDLFSEENGLFWPEFG</sequence>